<gene>
    <name evidence="1" type="ordered locus">EUBREC_2546</name>
</gene>
<evidence type="ECO:0000313" key="1">
    <source>
        <dbReference type="EMBL" id="ACR76277.1"/>
    </source>
</evidence>
<dbReference type="KEGG" id="ere:EUBREC_2546"/>
<reference evidence="1 2" key="1">
    <citation type="journal article" date="2009" name="Proc. Natl. Acad. Sci. U.S.A.">
        <title>Characterizing a model human gut microbiota composed of members of its two dominant bacterial phyla.</title>
        <authorList>
            <person name="Mahowald M.A."/>
            <person name="Rey F.E."/>
            <person name="Seedorf H."/>
            <person name="Turnbaugh P.J."/>
            <person name="Fulton R.S."/>
            <person name="Wollam A."/>
            <person name="Shah N."/>
            <person name="Wang C."/>
            <person name="Magrini V."/>
            <person name="Wilson R.K."/>
            <person name="Cantarel B.L."/>
            <person name="Coutinho P.M."/>
            <person name="Henrissat B."/>
            <person name="Crock L.W."/>
            <person name="Russell A."/>
            <person name="Verberkmoes N.C."/>
            <person name="Hettich R.L."/>
            <person name="Gordon J.I."/>
        </authorList>
    </citation>
    <scope>NUCLEOTIDE SEQUENCE [LARGE SCALE GENOMIC DNA]</scope>
    <source>
        <strain evidence="2">ATCC 33656 / DSM 3377 / JCM 17463 / KCTC 5835 / LMG 30912 / VPI 0990</strain>
    </source>
</reference>
<dbReference type="PaxDb" id="515619-EUBREC_2546"/>
<sequence>MSTFLAFVLPASARVLIRILFTVVRAVSEDEKNAESANSINKNIICDMSSASKYFTSLYELINVFIYRLCCS</sequence>
<evidence type="ECO:0000313" key="2">
    <source>
        <dbReference type="Proteomes" id="UP000001477"/>
    </source>
</evidence>
<dbReference type="Proteomes" id="UP000001477">
    <property type="component" value="Chromosome"/>
</dbReference>
<dbReference type="EMBL" id="CP001107">
    <property type="protein sequence ID" value="ACR76277.1"/>
    <property type="molecule type" value="Genomic_DNA"/>
</dbReference>
<proteinExistence type="predicted"/>
<accession>C4ZG71</accession>
<protein>
    <submittedName>
        <fullName evidence="1">Uncharacterized protein</fullName>
    </submittedName>
</protein>
<organism evidence="1 2">
    <name type="scientific">Agathobacter rectalis (strain ATCC 33656 / DSM 3377 / JCM 17463 / KCTC 5835 / VPI 0990)</name>
    <name type="common">Eubacterium rectale</name>
    <dbReference type="NCBI Taxonomy" id="515619"/>
    <lineage>
        <taxon>Bacteria</taxon>
        <taxon>Bacillati</taxon>
        <taxon>Bacillota</taxon>
        <taxon>Clostridia</taxon>
        <taxon>Lachnospirales</taxon>
        <taxon>Lachnospiraceae</taxon>
        <taxon>Agathobacter</taxon>
    </lineage>
</organism>
<dbReference type="AlphaFoldDB" id="C4ZG71"/>
<name>C4ZG71_AGARV</name>
<dbReference type="HOGENOM" id="CLU_2716420_0_0_9"/>